<comment type="similarity">
    <text evidence="5">Belongs to the mitochondrial carrier (TC 2.A.29) family.</text>
</comment>
<dbReference type="EMBL" id="CM007387">
    <property type="protein sequence ID" value="ONK64372.1"/>
    <property type="molecule type" value="Genomic_DNA"/>
</dbReference>
<evidence type="ECO:0000256" key="6">
    <source>
        <dbReference type="SAM" id="SignalP"/>
    </source>
</evidence>
<dbReference type="PANTHER" id="PTHR46080:SF3">
    <property type="entry name" value="MITOCHONDRIAL SUBSTRATE CARRIER FAMILY PROTEIN"/>
    <property type="match status" value="1"/>
</dbReference>
<evidence type="ECO:0000313" key="8">
    <source>
        <dbReference type="Proteomes" id="UP000243459"/>
    </source>
</evidence>
<evidence type="ECO:0008006" key="9">
    <source>
        <dbReference type="Google" id="ProtNLM"/>
    </source>
</evidence>
<proteinExistence type="inferred from homology"/>
<feature type="chain" id="PRO_5024315306" description="Mitochondrial carrier protein" evidence="6">
    <location>
        <begin position="21"/>
        <end position="125"/>
    </location>
</feature>
<dbReference type="PROSITE" id="PS50920">
    <property type="entry name" value="SOLCAR"/>
    <property type="match status" value="1"/>
</dbReference>
<feature type="signal peptide" evidence="6">
    <location>
        <begin position="1"/>
        <end position="20"/>
    </location>
</feature>
<dbReference type="Proteomes" id="UP000243459">
    <property type="component" value="Chromosome 7"/>
</dbReference>
<keyword evidence="3 4" id="KW-0472">Membrane</keyword>
<keyword evidence="6" id="KW-0732">Signal</keyword>
<dbReference type="AlphaFoldDB" id="A0A5P1EET9"/>
<evidence type="ECO:0000256" key="3">
    <source>
        <dbReference type="ARBA" id="ARBA00023136"/>
    </source>
</evidence>
<dbReference type="Gramene" id="ONK64372">
    <property type="protein sequence ID" value="ONK64372"/>
    <property type="gene ID" value="A4U43_C07F25120"/>
</dbReference>
<sequence>MLDFLKIFGSSLLLLHRLLGHRNDQKETPSSTWKIMCVQATGGVAAGAVASCTMTPLDTIKTRLQVMDNDRRQTARQVVKRLVIEDGWKGLYRGLGPRFLSSSAWGTSMILAYEYLKRSCAKVEI</sequence>
<organism evidence="7 8">
    <name type="scientific">Asparagus officinalis</name>
    <name type="common">Garden asparagus</name>
    <dbReference type="NCBI Taxonomy" id="4686"/>
    <lineage>
        <taxon>Eukaryota</taxon>
        <taxon>Viridiplantae</taxon>
        <taxon>Streptophyta</taxon>
        <taxon>Embryophyta</taxon>
        <taxon>Tracheophyta</taxon>
        <taxon>Spermatophyta</taxon>
        <taxon>Magnoliopsida</taxon>
        <taxon>Liliopsida</taxon>
        <taxon>Asparagales</taxon>
        <taxon>Asparagaceae</taxon>
        <taxon>Asparagoideae</taxon>
        <taxon>Asparagus</taxon>
    </lineage>
</organism>
<keyword evidence="8" id="KW-1185">Reference proteome</keyword>
<evidence type="ECO:0000256" key="1">
    <source>
        <dbReference type="ARBA" id="ARBA00004141"/>
    </source>
</evidence>
<evidence type="ECO:0000256" key="5">
    <source>
        <dbReference type="RuleBase" id="RU000488"/>
    </source>
</evidence>
<dbReference type="InterPro" id="IPR018108">
    <property type="entry name" value="MCP_transmembrane"/>
</dbReference>
<dbReference type="Gene3D" id="1.50.40.10">
    <property type="entry name" value="Mitochondrial carrier domain"/>
    <property type="match status" value="1"/>
</dbReference>
<keyword evidence="5" id="KW-0813">Transport</keyword>
<feature type="repeat" description="Solcar" evidence="4">
    <location>
        <begin position="34"/>
        <end position="119"/>
    </location>
</feature>
<keyword evidence="2 4" id="KW-0812">Transmembrane</keyword>
<dbReference type="SUPFAM" id="SSF103506">
    <property type="entry name" value="Mitochondrial carrier"/>
    <property type="match status" value="1"/>
</dbReference>
<reference evidence="8" key="1">
    <citation type="journal article" date="2017" name="Nat. Commun.">
        <title>The asparagus genome sheds light on the origin and evolution of a young Y chromosome.</title>
        <authorList>
            <person name="Harkess A."/>
            <person name="Zhou J."/>
            <person name="Xu C."/>
            <person name="Bowers J.E."/>
            <person name="Van der Hulst R."/>
            <person name="Ayyampalayam S."/>
            <person name="Mercati F."/>
            <person name="Riccardi P."/>
            <person name="McKain M.R."/>
            <person name="Kakrana A."/>
            <person name="Tang H."/>
            <person name="Ray J."/>
            <person name="Groenendijk J."/>
            <person name="Arikit S."/>
            <person name="Mathioni S.M."/>
            <person name="Nakano M."/>
            <person name="Shan H."/>
            <person name="Telgmann-Rauber A."/>
            <person name="Kanno A."/>
            <person name="Yue Z."/>
            <person name="Chen H."/>
            <person name="Li W."/>
            <person name="Chen Y."/>
            <person name="Xu X."/>
            <person name="Zhang Y."/>
            <person name="Luo S."/>
            <person name="Chen H."/>
            <person name="Gao J."/>
            <person name="Mao Z."/>
            <person name="Pires J.C."/>
            <person name="Luo M."/>
            <person name="Kudrna D."/>
            <person name="Wing R.A."/>
            <person name="Meyers B.C."/>
            <person name="Yi K."/>
            <person name="Kong H."/>
            <person name="Lavrijsen P."/>
            <person name="Sunseri F."/>
            <person name="Falavigna A."/>
            <person name="Ye Y."/>
            <person name="Leebens-Mack J.H."/>
            <person name="Chen G."/>
        </authorList>
    </citation>
    <scope>NUCLEOTIDE SEQUENCE [LARGE SCALE GENOMIC DNA]</scope>
    <source>
        <strain evidence="8">cv. DH0086</strain>
    </source>
</reference>
<comment type="subcellular location">
    <subcellularLocation>
        <location evidence="1">Membrane</location>
        <topology evidence="1">Multi-pass membrane protein</topology>
    </subcellularLocation>
</comment>
<evidence type="ECO:0000313" key="7">
    <source>
        <dbReference type="EMBL" id="ONK64372.1"/>
    </source>
</evidence>
<protein>
    <recommendedName>
        <fullName evidence="9">Mitochondrial carrier protein</fullName>
    </recommendedName>
</protein>
<gene>
    <name evidence="7" type="ORF">A4U43_C07F25120</name>
</gene>
<name>A0A5P1EET9_ASPOF</name>
<dbReference type="GO" id="GO:0016020">
    <property type="term" value="C:membrane"/>
    <property type="evidence" value="ECO:0007669"/>
    <property type="project" value="UniProtKB-SubCell"/>
</dbReference>
<dbReference type="PANTHER" id="PTHR46080">
    <property type="entry name" value="MITOCHONDRIAL SUBSTRATE CARRIER FAMILY PROTEIN J"/>
    <property type="match status" value="1"/>
</dbReference>
<dbReference type="InterPro" id="IPR023395">
    <property type="entry name" value="MCP_dom_sf"/>
</dbReference>
<evidence type="ECO:0000256" key="2">
    <source>
        <dbReference type="ARBA" id="ARBA00022692"/>
    </source>
</evidence>
<accession>A0A5P1EET9</accession>
<dbReference type="Pfam" id="PF00153">
    <property type="entry name" value="Mito_carr"/>
    <property type="match status" value="1"/>
</dbReference>
<evidence type="ECO:0000256" key="4">
    <source>
        <dbReference type="PROSITE-ProRule" id="PRU00282"/>
    </source>
</evidence>